<dbReference type="AlphaFoldDB" id="A0A5M9WVF8"/>
<dbReference type="RefSeq" id="WP_123065346.1">
    <property type="nucleotide sequence ID" value="NZ_RIAS01000009.1"/>
</dbReference>
<evidence type="ECO:0000313" key="3">
    <source>
        <dbReference type="Proteomes" id="UP000323664"/>
    </source>
</evidence>
<dbReference type="InterPro" id="IPR003331">
    <property type="entry name" value="UDP_GlcNAc_Epimerase_2_dom"/>
</dbReference>
<dbReference type="Gene3D" id="3.40.50.2000">
    <property type="entry name" value="Glycogen Phosphorylase B"/>
    <property type="match status" value="2"/>
</dbReference>
<keyword evidence="2" id="KW-0326">Glycosidase</keyword>
<dbReference type="SUPFAM" id="SSF53756">
    <property type="entry name" value="UDP-Glycosyltransferase/glycogen phosphorylase"/>
    <property type="match status" value="1"/>
</dbReference>
<evidence type="ECO:0000259" key="1">
    <source>
        <dbReference type="Pfam" id="PF02350"/>
    </source>
</evidence>
<evidence type="ECO:0000313" key="2">
    <source>
        <dbReference type="EMBL" id="KAA8785581.1"/>
    </source>
</evidence>
<organism evidence="2 3">
    <name type="scientific">Paenibacillus amylolyticus</name>
    <dbReference type="NCBI Taxonomy" id="1451"/>
    <lineage>
        <taxon>Bacteria</taxon>
        <taxon>Bacillati</taxon>
        <taxon>Bacillota</taxon>
        <taxon>Bacilli</taxon>
        <taxon>Bacillales</taxon>
        <taxon>Paenibacillaceae</taxon>
        <taxon>Paenibacillus</taxon>
    </lineage>
</organism>
<accession>A0A5M9WVF8</accession>
<feature type="domain" description="UDP-N-acetylglucosamine 2-epimerase" evidence="1">
    <location>
        <begin position="26"/>
        <end position="369"/>
    </location>
</feature>
<dbReference type="EMBL" id="RIAS01000009">
    <property type="protein sequence ID" value="KAA8785581.1"/>
    <property type="molecule type" value="Genomic_DNA"/>
</dbReference>
<sequence>MNRKICIVTGTRAEYGLLHHLMKRIIHEPGLELKLIVTGMHLSPEFGLTYKEIEEDGFVIDEKIEMLISGDSTTAITKSVGLGVISFADALERIKPDILLVLGDRFEIFAAAQAAMIMRIPIAHIHGGELTQGAIDDAIRHSITKMAHFHFTASEEYKNRVIQLGEQPETVYNVGALGIEGIRKTKCMDIVELSESIHFQLEKFFLVTLHPTTLEGSSSEIQIQNLLKALDQFPNYQILFTKTNADTDGRIINKYIEAYVERNPDRTRVYTSLGQVRYLNAVRHCEMVIGNSSSGLLESPVFEKPTINIGIRQQGRLKAASVIDCSFSIDDIKAAIIKGLSASFKEEIKSAPLLYGEGNTSEKIALILKESKLGNILLKKFYDFK</sequence>
<dbReference type="GO" id="GO:0006047">
    <property type="term" value="P:UDP-N-acetylglucosamine metabolic process"/>
    <property type="evidence" value="ECO:0007669"/>
    <property type="project" value="InterPro"/>
</dbReference>
<reference evidence="2 3" key="1">
    <citation type="journal article" date="2019" name="J. Ind. Microbiol. Biotechnol.">
        <title>Paenibacillus amylolyticus 27C64 has a diverse set of carbohydrate-active enzymes and complete pectin deconstruction system.</title>
        <authorList>
            <person name="Keggi C."/>
            <person name="Doran-Peterson J."/>
        </authorList>
    </citation>
    <scope>NUCLEOTIDE SEQUENCE [LARGE SCALE GENOMIC DNA]</scope>
    <source>
        <strain evidence="2 3">27C64</strain>
    </source>
</reference>
<dbReference type="Pfam" id="PF02350">
    <property type="entry name" value="Epimerase_2"/>
    <property type="match status" value="1"/>
</dbReference>
<comment type="caution">
    <text evidence="2">The sequence shown here is derived from an EMBL/GenBank/DDBJ whole genome shotgun (WGS) entry which is preliminary data.</text>
</comment>
<gene>
    <name evidence="2" type="primary">neuC</name>
    <name evidence="2" type="ORF">EC604_17210</name>
</gene>
<name>A0A5M9WVF8_PAEAM</name>
<dbReference type="EC" id="3.2.1.183" evidence="2"/>
<dbReference type="CDD" id="cd03786">
    <property type="entry name" value="GTB_UDP-GlcNAc_2-Epimerase"/>
    <property type="match status" value="1"/>
</dbReference>
<dbReference type="PANTHER" id="PTHR43174">
    <property type="entry name" value="UDP-N-ACETYLGLUCOSAMINE 2-EPIMERASE"/>
    <property type="match status" value="1"/>
</dbReference>
<proteinExistence type="predicted"/>
<dbReference type="Proteomes" id="UP000323664">
    <property type="component" value="Unassembled WGS sequence"/>
</dbReference>
<protein>
    <submittedName>
        <fullName evidence="2">UDP-N-acetylglucosamine 2-epimerase (Hydrolyzing)</fullName>
        <ecNumber evidence="2">3.2.1.183</ecNumber>
    </submittedName>
</protein>
<dbReference type="InterPro" id="IPR029767">
    <property type="entry name" value="WecB-like"/>
</dbReference>
<keyword evidence="2" id="KW-0378">Hydrolase</keyword>
<dbReference type="NCBIfam" id="TIGR03568">
    <property type="entry name" value="NeuC_NnaA"/>
    <property type="match status" value="1"/>
</dbReference>
<dbReference type="InterPro" id="IPR020004">
    <property type="entry name" value="UDP-GlcNAc_Epase"/>
</dbReference>
<dbReference type="PANTHER" id="PTHR43174:SF3">
    <property type="entry name" value="UDP-N-ACETYLGLUCOSAMINE 2-EPIMERASE"/>
    <property type="match status" value="1"/>
</dbReference>
<dbReference type="GO" id="GO:0004553">
    <property type="term" value="F:hydrolase activity, hydrolyzing O-glycosyl compounds"/>
    <property type="evidence" value="ECO:0007669"/>
    <property type="project" value="InterPro"/>
</dbReference>
<dbReference type="OrthoDB" id="9803238at2"/>